<accession>A0ABD5IPM7</accession>
<name>A0ABD5IPM7_SERMA</name>
<dbReference type="InterPro" id="IPR044033">
    <property type="entry name" value="GpV-like_apex"/>
</dbReference>
<evidence type="ECO:0000313" key="3">
    <source>
        <dbReference type="Proteomes" id="UP001275057"/>
    </source>
</evidence>
<reference evidence="2 3" key="1">
    <citation type="submission" date="2023-11" db="EMBL/GenBank/DDBJ databases">
        <title>Detection of rare carbapenemases in Enterobacterales - comparison of two colorimetric and two CIM-based carbapenemase assays.</title>
        <authorList>
            <person name="Schaffarczyk L."/>
            <person name="Noster J."/>
            <person name="Stelzer Y."/>
            <person name="Sattler J."/>
            <person name="Gatermann S."/>
            <person name="Hamprecht A."/>
        </authorList>
    </citation>
    <scope>NUCLEOTIDE SEQUENCE [LARGE SCALE GENOMIC DNA]</scope>
    <source>
        <strain evidence="2 3">CIM-Carb-136</strain>
    </source>
</reference>
<evidence type="ECO:0000313" key="2">
    <source>
        <dbReference type="EMBL" id="MDX7085636.1"/>
    </source>
</evidence>
<dbReference type="Pfam" id="PF18352">
    <property type="entry name" value="Gp138_N"/>
    <property type="match status" value="1"/>
</dbReference>
<dbReference type="InterPro" id="IPR037026">
    <property type="entry name" value="Vgr_OB-fold_dom_sf"/>
</dbReference>
<proteinExistence type="predicted"/>
<comment type="caution">
    <text evidence="2">The sequence shown here is derived from an EMBL/GenBank/DDBJ whole genome shotgun (WGS) entry which is preliminary data.</text>
</comment>
<gene>
    <name evidence="2" type="ORF">SJ435_24960</name>
</gene>
<dbReference type="Pfam" id="PF18946">
    <property type="entry name" value="Apex"/>
    <property type="match status" value="1"/>
</dbReference>
<dbReference type="Proteomes" id="UP001275057">
    <property type="component" value="Unassembled WGS sequence"/>
</dbReference>
<evidence type="ECO:0000259" key="1">
    <source>
        <dbReference type="Pfam" id="PF18352"/>
    </source>
</evidence>
<feature type="domain" description="Phage protein Gp138 N-terminal" evidence="1">
    <location>
        <begin position="31"/>
        <end position="132"/>
    </location>
</feature>
<dbReference type="RefSeq" id="WP_319857938.1">
    <property type="nucleotide sequence ID" value="NZ_JAXABG010000028.1"/>
</dbReference>
<dbReference type="AlphaFoldDB" id="A0ABD5IPM7"/>
<dbReference type="Gene3D" id="2.40.50.230">
    <property type="entry name" value="Gp5 N-terminal domain"/>
    <property type="match status" value="1"/>
</dbReference>
<dbReference type="InterPro" id="IPR041599">
    <property type="entry name" value="Gp138_N"/>
</dbReference>
<organism evidence="2 3">
    <name type="scientific">Serratia marcescens</name>
    <dbReference type="NCBI Taxonomy" id="615"/>
    <lineage>
        <taxon>Bacteria</taxon>
        <taxon>Pseudomonadati</taxon>
        <taxon>Pseudomonadota</taxon>
        <taxon>Gammaproteobacteria</taxon>
        <taxon>Enterobacterales</taxon>
        <taxon>Yersiniaceae</taxon>
        <taxon>Serratia</taxon>
    </lineage>
</organism>
<protein>
    <submittedName>
        <fullName evidence="2">Gp138 family membrane-puncturing spike protein</fullName>
    </submittedName>
</protein>
<dbReference type="EMBL" id="JAXABG010000028">
    <property type="protein sequence ID" value="MDX7085636.1"/>
    <property type="molecule type" value="Genomic_DNA"/>
</dbReference>
<sequence>MPVSLTSQIGDKQQADQALIDAINAGMRVSIPGIIQSFDADAVTCVVLPAVKGYEPESSGGGNSASLPLLVDVPVIFPRGGGVTLTFPVKSGDECLLVFADRSIDFWWQNGGVQESAAERMHHLSDALAIVGPQSQAQKISGISTSAAQLRTDDGAAFIELDPGSHAVNVTTPGKLTASAQGGTEINSPEIVLNGNVTINGNLSQGMGDGGGTATMLGPVNVTNDVNAGGISLQTHKHGGVETGGGQTGGPQ</sequence>